<dbReference type="InterPro" id="IPR036388">
    <property type="entry name" value="WH-like_DNA-bd_sf"/>
</dbReference>
<dbReference type="InterPro" id="IPR001867">
    <property type="entry name" value="OmpR/PhoB-type_DNA-bd"/>
</dbReference>
<dbReference type="Gene3D" id="3.40.50.2300">
    <property type="match status" value="1"/>
</dbReference>
<dbReference type="InterPro" id="IPR011006">
    <property type="entry name" value="CheY-like_superfamily"/>
</dbReference>
<feature type="domain" description="Response regulatory" evidence="8">
    <location>
        <begin position="2"/>
        <end position="116"/>
    </location>
</feature>
<dbReference type="PROSITE" id="PS51755">
    <property type="entry name" value="OMPR_PHOB"/>
    <property type="match status" value="1"/>
</dbReference>
<evidence type="ECO:0000256" key="6">
    <source>
        <dbReference type="PROSITE-ProRule" id="PRU00169"/>
    </source>
</evidence>
<evidence type="ECO:0000256" key="1">
    <source>
        <dbReference type="ARBA" id="ARBA00022553"/>
    </source>
</evidence>
<keyword evidence="3" id="KW-0805">Transcription regulation</keyword>
<comment type="caution">
    <text evidence="10">The sequence shown here is derived from an EMBL/GenBank/DDBJ whole genome shotgun (WGS) entry which is preliminary data.</text>
</comment>
<keyword evidence="4 7" id="KW-0238">DNA-binding</keyword>
<dbReference type="SMART" id="SM00862">
    <property type="entry name" value="Trans_reg_C"/>
    <property type="match status" value="1"/>
</dbReference>
<dbReference type="Gene3D" id="1.10.10.10">
    <property type="entry name" value="Winged helix-like DNA-binding domain superfamily/Winged helix DNA-binding domain"/>
    <property type="match status" value="1"/>
</dbReference>
<dbReference type="PANTHER" id="PTHR48111:SF71">
    <property type="entry name" value="TRANSCRIPTIONAL REGULATORY PROTEIN PHOP"/>
    <property type="match status" value="1"/>
</dbReference>
<keyword evidence="2" id="KW-0902">Two-component regulatory system</keyword>
<dbReference type="GO" id="GO:0006355">
    <property type="term" value="P:regulation of DNA-templated transcription"/>
    <property type="evidence" value="ECO:0007669"/>
    <property type="project" value="InterPro"/>
</dbReference>
<evidence type="ECO:0000256" key="3">
    <source>
        <dbReference type="ARBA" id="ARBA00023015"/>
    </source>
</evidence>
<feature type="modified residue" description="4-aspartylphosphate" evidence="6">
    <location>
        <position position="51"/>
    </location>
</feature>
<dbReference type="Pfam" id="PF00072">
    <property type="entry name" value="Response_reg"/>
    <property type="match status" value="1"/>
</dbReference>
<dbReference type="Gene3D" id="6.10.250.690">
    <property type="match status" value="1"/>
</dbReference>
<dbReference type="CDD" id="cd00383">
    <property type="entry name" value="trans_reg_C"/>
    <property type="match status" value="1"/>
</dbReference>
<dbReference type="PANTHER" id="PTHR48111">
    <property type="entry name" value="REGULATOR OF RPOS"/>
    <property type="match status" value="1"/>
</dbReference>
<evidence type="ECO:0000313" key="10">
    <source>
        <dbReference type="EMBL" id="KEQ12509.1"/>
    </source>
</evidence>
<sequence>MKLLVVEDDDLLRHHISYQLGSEDYRVHTAPDAREALFLVDQYPLDAAIIDLGLPGMDGLDLIRKLREQSRTFPILILTARGNWQDKVSGLEAGADDYLVKPFQFEELKARLNALIRRSSGFSQPKIKAGHFTLDLSRHQVWAGEQLLELTAYEYKILEYLMRHGQQVISKRQLVDELYDDEGRDSNVLEVLVGRLRKKLEATGVENPIDTIRGQGYLFTLTCS</sequence>
<dbReference type="SMART" id="SM00448">
    <property type="entry name" value="REC"/>
    <property type="match status" value="1"/>
</dbReference>
<dbReference type="SUPFAM" id="SSF52172">
    <property type="entry name" value="CheY-like"/>
    <property type="match status" value="1"/>
</dbReference>
<dbReference type="GO" id="GO:0000976">
    <property type="term" value="F:transcription cis-regulatory region binding"/>
    <property type="evidence" value="ECO:0007669"/>
    <property type="project" value="TreeGrafter"/>
</dbReference>
<evidence type="ECO:0000259" key="9">
    <source>
        <dbReference type="PROSITE" id="PS51755"/>
    </source>
</evidence>
<dbReference type="FunFam" id="3.40.50.2300:FF:000002">
    <property type="entry name" value="DNA-binding response regulator PhoP"/>
    <property type="match status" value="1"/>
</dbReference>
<evidence type="ECO:0000259" key="8">
    <source>
        <dbReference type="PROSITE" id="PS50110"/>
    </source>
</evidence>
<dbReference type="Pfam" id="PF00486">
    <property type="entry name" value="Trans_reg_C"/>
    <property type="match status" value="1"/>
</dbReference>
<gene>
    <name evidence="10" type="ORF">GZ77_18510</name>
</gene>
<dbReference type="PROSITE" id="PS50110">
    <property type="entry name" value="RESPONSE_REGULATORY"/>
    <property type="match status" value="1"/>
</dbReference>
<evidence type="ECO:0000256" key="5">
    <source>
        <dbReference type="ARBA" id="ARBA00023163"/>
    </source>
</evidence>
<dbReference type="Proteomes" id="UP000028006">
    <property type="component" value="Unassembled WGS sequence"/>
</dbReference>
<feature type="domain" description="OmpR/PhoB-type" evidence="9">
    <location>
        <begin position="124"/>
        <end position="221"/>
    </location>
</feature>
<reference evidence="10 11" key="1">
    <citation type="submission" date="2014-06" db="EMBL/GenBank/DDBJ databases">
        <title>Whole Genome Sequences of Three Symbiotic Endozoicomonas Bacteria.</title>
        <authorList>
            <person name="Neave M.J."/>
            <person name="Apprill A."/>
            <person name="Voolstra C.R."/>
        </authorList>
    </citation>
    <scope>NUCLEOTIDE SEQUENCE [LARGE SCALE GENOMIC DNA]</scope>
    <source>
        <strain evidence="10 11">LMG 24815</strain>
    </source>
</reference>
<keyword evidence="5" id="KW-0804">Transcription</keyword>
<name>A0A081N236_9GAMM</name>
<dbReference type="InterPro" id="IPR039420">
    <property type="entry name" value="WalR-like"/>
</dbReference>
<dbReference type="CDD" id="cd19934">
    <property type="entry name" value="REC_OmpR_EcPhoP-like"/>
    <property type="match status" value="1"/>
</dbReference>
<keyword evidence="1 6" id="KW-0597">Phosphoprotein</keyword>
<evidence type="ECO:0000256" key="4">
    <source>
        <dbReference type="ARBA" id="ARBA00023125"/>
    </source>
</evidence>
<feature type="DNA-binding region" description="OmpR/PhoB-type" evidence="7">
    <location>
        <begin position="124"/>
        <end position="221"/>
    </location>
</feature>
<keyword evidence="11" id="KW-1185">Reference proteome</keyword>
<protein>
    <submittedName>
        <fullName evidence="10">Transcriptional regulator</fullName>
    </submittedName>
</protein>
<dbReference type="AlphaFoldDB" id="A0A081N236"/>
<proteinExistence type="predicted"/>
<evidence type="ECO:0000256" key="2">
    <source>
        <dbReference type="ARBA" id="ARBA00023012"/>
    </source>
</evidence>
<dbReference type="InterPro" id="IPR001789">
    <property type="entry name" value="Sig_transdc_resp-reg_receiver"/>
</dbReference>
<dbReference type="eggNOG" id="COG0745">
    <property type="taxonomic scope" value="Bacteria"/>
</dbReference>
<organism evidence="10 11">
    <name type="scientific">Endozoicomonas montiporae</name>
    <dbReference type="NCBI Taxonomy" id="1027273"/>
    <lineage>
        <taxon>Bacteria</taxon>
        <taxon>Pseudomonadati</taxon>
        <taxon>Pseudomonadota</taxon>
        <taxon>Gammaproteobacteria</taxon>
        <taxon>Oceanospirillales</taxon>
        <taxon>Endozoicomonadaceae</taxon>
        <taxon>Endozoicomonas</taxon>
    </lineage>
</organism>
<evidence type="ECO:0000256" key="7">
    <source>
        <dbReference type="PROSITE-ProRule" id="PRU01091"/>
    </source>
</evidence>
<dbReference type="GO" id="GO:0000156">
    <property type="term" value="F:phosphorelay response regulator activity"/>
    <property type="evidence" value="ECO:0007669"/>
    <property type="project" value="TreeGrafter"/>
</dbReference>
<accession>A0A081N236</accession>
<dbReference type="RefSeq" id="WP_034877871.1">
    <property type="nucleotide sequence ID" value="NZ_JOKG01000004.1"/>
</dbReference>
<evidence type="ECO:0000313" key="11">
    <source>
        <dbReference type="Proteomes" id="UP000028006"/>
    </source>
</evidence>
<dbReference type="EMBL" id="JOKG01000004">
    <property type="protein sequence ID" value="KEQ12509.1"/>
    <property type="molecule type" value="Genomic_DNA"/>
</dbReference>
<dbReference type="GO" id="GO:0032993">
    <property type="term" value="C:protein-DNA complex"/>
    <property type="evidence" value="ECO:0007669"/>
    <property type="project" value="TreeGrafter"/>
</dbReference>
<dbReference type="GO" id="GO:0005829">
    <property type="term" value="C:cytosol"/>
    <property type="evidence" value="ECO:0007669"/>
    <property type="project" value="TreeGrafter"/>
</dbReference>